<dbReference type="PANTHER" id="PTHR46132">
    <property type="entry name" value="DIGALACTOSYLDIACYLGLYCEROL SYNTHASE 2, CHLOROPLASTIC"/>
    <property type="match status" value="1"/>
</dbReference>
<dbReference type="GO" id="GO:0019375">
    <property type="term" value="P:galactolipid biosynthetic process"/>
    <property type="evidence" value="ECO:0000318"/>
    <property type="project" value="GO_Central"/>
</dbReference>
<dbReference type="SUPFAM" id="SSF53756">
    <property type="entry name" value="UDP-Glycosyltransferase/glycogen phosphorylase"/>
    <property type="match status" value="1"/>
</dbReference>
<keyword evidence="4" id="KW-0150">Chloroplast</keyword>
<dbReference type="PANTHER" id="PTHR46132:SF1">
    <property type="entry name" value="DIGALACTOSYLDIACYLGLYCEROL SYNTHASE 2, CHLOROPLASTIC"/>
    <property type="match status" value="1"/>
</dbReference>
<evidence type="ECO:0000256" key="3">
    <source>
        <dbReference type="ARBA" id="ARBA00009481"/>
    </source>
</evidence>
<evidence type="ECO:0000256" key="1">
    <source>
        <dbReference type="ARBA" id="ARBA00004229"/>
    </source>
</evidence>
<dbReference type="GO" id="GO:0046481">
    <property type="term" value="F:digalactosyldiacylglycerol synthase activity"/>
    <property type="evidence" value="ECO:0007669"/>
    <property type="project" value="InterPro"/>
</dbReference>
<dbReference type="Gene3D" id="3.40.50.2000">
    <property type="entry name" value="Glycogen Phosphorylase B"/>
    <property type="match status" value="1"/>
</dbReference>
<feature type="compositionally biased region" description="Basic and acidic residues" evidence="8">
    <location>
        <begin position="822"/>
        <end position="831"/>
    </location>
</feature>
<feature type="region of interest" description="Disordered" evidence="8">
    <location>
        <begin position="569"/>
        <end position="630"/>
    </location>
</feature>
<proteinExistence type="inferred from homology"/>
<keyword evidence="6" id="KW-0808">Transferase</keyword>
<evidence type="ECO:0000256" key="6">
    <source>
        <dbReference type="ARBA" id="ARBA00022679"/>
    </source>
</evidence>
<feature type="region of interest" description="Disordered" evidence="8">
    <location>
        <begin position="484"/>
        <end position="518"/>
    </location>
</feature>
<dbReference type="InterPro" id="IPR044525">
    <property type="entry name" value="DGDG1/2"/>
</dbReference>
<evidence type="ECO:0000256" key="8">
    <source>
        <dbReference type="SAM" id="MobiDB-lite"/>
    </source>
</evidence>
<comment type="similarity">
    <text evidence="3">Belongs to the glycosyltransferase group 1 family. Glycosyltransferase 4 subfamily.</text>
</comment>
<dbReference type="GO" id="GO:0035250">
    <property type="term" value="F:UDP-galactosyltransferase activity"/>
    <property type="evidence" value="ECO:0000318"/>
    <property type="project" value="GO_Central"/>
</dbReference>
<dbReference type="EMBL" id="DF236979">
    <property type="protein sequence ID" value="GAQ79435.1"/>
    <property type="molecule type" value="Genomic_DNA"/>
</dbReference>
<keyword evidence="10" id="KW-1185">Reference proteome</keyword>
<protein>
    <submittedName>
        <fullName evidence="9">Digalactosyldiacylglycerol synthase</fullName>
    </submittedName>
</protein>
<keyword evidence="5" id="KW-0934">Plastid</keyword>
<feature type="compositionally biased region" description="Basic and acidic residues" evidence="8">
    <location>
        <begin position="599"/>
        <end position="609"/>
    </location>
</feature>
<feature type="region of interest" description="Disordered" evidence="8">
    <location>
        <begin position="775"/>
        <end position="794"/>
    </location>
</feature>
<feature type="compositionally biased region" description="Basic and acidic residues" evidence="8">
    <location>
        <begin position="502"/>
        <end position="518"/>
    </location>
</feature>
<dbReference type="STRING" id="105231.A0A0U9HI08"/>
<dbReference type="Pfam" id="PF13692">
    <property type="entry name" value="Glyco_trans_1_4"/>
    <property type="match status" value="1"/>
</dbReference>
<dbReference type="OrthoDB" id="44480at2759"/>
<gene>
    <name evidence="9" type="ORF">KFL_000300330</name>
</gene>
<feature type="region of interest" description="Disordered" evidence="8">
    <location>
        <begin position="821"/>
        <end position="844"/>
    </location>
</feature>
<name>A0A0U9HI08_KLENI</name>
<dbReference type="Proteomes" id="UP000054558">
    <property type="component" value="Unassembled WGS sequence"/>
</dbReference>
<comment type="subcellular location">
    <subcellularLocation>
        <location evidence="2">Membrane</location>
    </subcellularLocation>
    <subcellularLocation>
        <location evidence="1">Plastid</location>
        <location evidence="1">Chloroplast</location>
    </subcellularLocation>
</comment>
<evidence type="ECO:0000256" key="2">
    <source>
        <dbReference type="ARBA" id="ARBA00004370"/>
    </source>
</evidence>
<evidence type="ECO:0000313" key="10">
    <source>
        <dbReference type="Proteomes" id="UP000054558"/>
    </source>
</evidence>
<sequence>MHQSLEASPTNMSIRESDNTRWIEQGAEDSKWEEVKQRRRPGRATEPWQAVNTTSYLGDIHNLWLGENKETSFRPWRDPRRAVWPEDLQTLQKLLVHRRRQAFRECIRKQFQDPLPPAGVPNNWQALVANAASERCGREGGDGLAYLDQNVVTEGAVAGLEAAEKDGSSVTVVCPNQEADEPEASAASCSAELVPGRAAGSEHDVSSADVSGSADASVLYGKYIPQAAATEPYLLPEVCPSLPLQMALGNRVVTIVTTAALPWFTGTAINPLLRAAYLALNHRVLVTLMVPWLEVEDQKQVYPKGVVFTQRQEQEEHMRKWLWDRVKLPVHFRIAFYPAVFDLLKFGIFPTQKIDVTELIPLRERDVVILEEPEHLSWFNYQGKWRSKFRLSIGVGHTNYMDYLRRQAGEAFPPLIPLMWTLNVLLVRANCHKVIRLSRGVQWFFDSVVCNVHGVSPNFLDIGDRVRERALSLLEDGFSSEDEVSSARIQPQAVEGSLSIAPEERAQEGRQHERSEGNNLRERRGVIWSKGNELQLNGRPAVELVKDVSLSRWLNSSAESREEQFDEVAEAGKSGQDLQLTPSGKSEAERTPTSVLHGRVFEERGRRGEVGTASPSISGRSAGVPVSGERRSRSQFSGGCYFIGRAIWGKGYHELCQLLKKQKEELELRAGESEAGFSATKEGGQGAFRSPKHKVVQLEDLDGQALRPGGEKVDPEGGAVPLVQERGGGSTFRLLNLCMRSKFLWHLQTMWLRRRYGDRLKWLEHGRRAFCAVQGGGERAQPGNPPERGMGQRAPLERVHSETGEVNSIVGLDRAPCGGGCERSEEARGEASEEETGGPCGGKSFANGGVSERGAAGGGLADLVHVDCYGTGPHEGEIEAFAKEHALPLTFHGRIDHKELVQYKVYVNPAISDVVCTATAEALAMGKFAVIADHKSNEFFKDNFSGNCITFPSDDPDEFLRCLHFALAHEPAPLTAEQRRLLTWEAATERFMQAAGL</sequence>
<feature type="region of interest" description="Disordered" evidence="8">
    <location>
        <begin position="1"/>
        <end position="45"/>
    </location>
</feature>
<keyword evidence="7" id="KW-0472">Membrane</keyword>
<organism evidence="9 10">
    <name type="scientific">Klebsormidium nitens</name>
    <name type="common">Green alga</name>
    <name type="synonym">Ulothrix nitens</name>
    <dbReference type="NCBI Taxonomy" id="105231"/>
    <lineage>
        <taxon>Eukaryota</taxon>
        <taxon>Viridiplantae</taxon>
        <taxon>Streptophyta</taxon>
        <taxon>Klebsormidiophyceae</taxon>
        <taxon>Klebsormidiales</taxon>
        <taxon>Klebsormidiaceae</taxon>
        <taxon>Klebsormidium</taxon>
    </lineage>
</organism>
<dbReference type="AlphaFoldDB" id="A0A0U9HI08"/>
<evidence type="ECO:0000256" key="4">
    <source>
        <dbReference type="ARBA" id="ARBA00022528"/>
    </source>
</evidence>
<evidence type="ECO:0000313" key="9">
    <source>
        <dbReference type="EMBL" id="GAQ79435.1"/>
    </source>
</evidence>
<accession>A0A0U9HI08</accession>
<reference evidence="9 10" key="1">
    <citation type="journal article" date="2014" name="Nat. Commun.">
        <title>Klebsormidium flaccidum genome reveals primary factors for plant terrestrial adaptation.</title>
        <authorList>
            <person name="Hori K."/>
            <person name="Maruyama F."/>
            <person name="Fujisawa T."/>
            <person name="Togashi T."/>
            <person name="Yamamoto N."/>
            <person name="Seo M."/>
            <person name="Sato S."/>
            <person name="Yamada T."/>
            <person name="Mori H."/>
            <person name="Tajima N."/>
            <person name="Moriyama T."/>
            <person name="Ikeuchi M."/>
            <person name="Watanabe M."/>
            <person name="Wada H."/>
            <person name="Kobayashi K."/>
            <person name="Saito M."/>
            <person name="Masuda T."/>
            <person name="Sasaki-Sekimoto Y."/>
            <person name="Mashiguchi K."/>
            <person name="Awai K."/>
            <person name="Shimojima M."/>
            <person name="Masuda S."/>
            <person name="Iwai M."/>
            <person name="Nobusawa T."/>
            <person name="Narise T."/>
            <person name="Kondo S."/>
            <person name="Saito H."/>
            <person name="Sato R."/>
            <person name="Murakawa M."/>
            <person name="Ihara Y."/>
            <person name="Oshima-Yamada Y."/>
            <person name="Ohtaka K."/>
            <person name="Satoh M."/>
            <person name="Sonobe K."/>
            <person name="Ishii M."/>
            <person name="Ohtani R."/>
            <person name="Kanamori-Sato M."/>
            <person name="Honoki R."/>
            <person name="Miyazaki D."/>
            <person name="Mochizuki H."/>
            <person name="Umetsu J."/>
            <person name="Higashi K."/>
            <person name="Shibata D."/>
            <person name="Kamiya Y."/>
            <person name="Sato N."/>
            <person name="Nakamura Y."/>
            <person name="Tabata S."/>
            <person name="Ida S."/>
            <person name="Kurokawa K."/>
            <person name="Ohta H."/>
        </authorList>
    </citation>
    <scope>NUCLEOTIDE SEQUENCE [LARGE SCALE GENOMIC DNA]</scope>
    <source>
        <strain evidence="9 10">NIES-2285</strain>
    </source>
</reference>
<feature type="compositionally biased region" description="Polar residues" evidence="8">
    <location>
        <begin position="1"/>
        <end position="14"/>
    </location>
</feature>
<dbReference type="GO" id="GO:0009707">
    <property type="term" value="C:chloroplast outer membrane"/>
    <property type="evidence" value="ECO:0000318"/>
    <property type="project" value="GO_Central"/>
</dbReference>
<evidence type="ECO:0000256" key="7">
    <source>
        <dbReference type="ARBA" id="ARBA00023136"/>
    </source>
</evidence>
<evidence type="ECO:0000256" key="5">
    <source>
        <dbReference type="ARBA" id="ARBA00022640"/>
    </source>
</evidence>